<dbReference type="InterPro" id="IPR000843">
    <property type="entry name" value="HTH_LacI"/>
</dbReference>
<dbReference type="Gene3D" id="1.10.260.40">
    <property type="entry name" value="lambda repressor-like DNA-binding domains"/>
    <property type="match status" value="1"/>
</dbReference>
<dbReference type="InterPro" id="IPR028082">
    <property type="entry name" value="Peripla_BP_I"/>
</dbReference>
<sequence length="332" mass="36000">MTAVRRPTIRDVARLAGVSHQTVSRHLRRDPTVSPMLAVHIDQAVAQLDYRPNLVARAMRNRSTGRLALVLPAGDVRHSFELLGGANEAAQAAGFGVEVVTLPAGDRLAERVGQLADSGLYEAVLSLTDLPEAERQRLGTTPIVSAPVYDRKLRGVGPLSEANRMAEVVTHLVELGHREFLHLGGDHGHPSSRRRREALQRTLAEFDLPAGTTVDCGWDPERALRAVAELPEGTGVTAVLADDDLLAAGAIRGAAARGWRVPEDLSVTGWDDLPLASWMRPSLTTVRIDHHRHGVELLEELLRVMRGGAPAMDQPSITEVVWRESTGAAPQR</sequence>
<comment type="caution">
    <text evidence="5">The sequence shown here is derived from an EMBL/GenBank/DDBJ whole genome shotgun (WGS) entry which is preliminary data.</text>
</comment>
<feature type="domain" description="HTH lacI-type" evidence="4">
    <location>
        <begin position="7"/>
        <end position="61"/>
    </location>
</feature>
<dbReference type="Gene3D" id="3.40.50.2300">
    <property type="match status" value="2"/>
</dbReference>
<protein>
    <submittedName>
        <fullName evidence="5">LacI family transcriptional regulator</fullName>
    </submittedName>
</protein>
<dbReference type="AlphaFoldDB" id="A0A921MW68"/>
<reference evidence="5" key="1">
    <citation type="journal article" date="2021" name="PeerJ">
        <title>Extensive microbial diversity within the chicken gut microbiome revealed by metagenomics and culture.</title>
        <authorList>
            <person name="Gilroy R."/>
            <person name="Ravi A."/>
            <person name="Getino M."/>
            <person name="Pursley I."/>
            <person name="Horton D.L."/>
            <person name="Alikhan N.F."/>
            <person name="Baker D."/>
            <person name="Gharbi K."/>
            <person name="Hall N."/>
            <person name="Watson M."/>
            <person name="Adriaenssens E.M."/>
            <person name="Foster-Nyarko E."/>
            <person name="Jarju S."/>
            <person name="Secka A."/>
            <person name="Antonio M."/>
            <person name="Oren A."/>
            <person name="Chaudhuri R.R."/>
            <person name="La Ragione R."/>
            <person name="Hildebrand F."/>
            <person name="Pallen M.J."/>
        </authorList>
    </citation>
    <scope>NUCLEOTIDE SEQUENCE</scope>
    <source>
        <strain evidence="5">ChiGjej5B5-22894</strain>
    </source>
</reference>
<dbReference type="Pfam" id="PF13377">
    <property type="entry name" value="Peripla_BP_3"/>
    <property type="match status" value="1"/>
</dbReference>
<dbReference type="Pfam" id="PF00356">
    <property type="entry name" value="LacI"/>
    <property type="match status" value="1"/>
</dbReference>
<name>A0A921MW68_9MICO</name>
<dbReference type="InterPro" id="IPR046335">
    <property type="entry name" value="LacI/GalR-like_sensor"/>
</dbReference>
<reference evidence="5" key="2">
    <citation type="submission" date="2021-09" db="EMBL/GenBank/DDBJ databases">
        <authorList>
            <person name="Gilroy R."/>
        </authorList>
    </citation>
    <scope>NUCLEOTIDE SEQUENCE</scope>
    <source>
        <strain evidence="5">ChiGjej5B5-22894</strain>
    </source>
</reference>
<evidence type="ECO:0000313" key="5">
    <source>
        <dbReference type="EMBL" id="HJG91740.1"/>
    </source>
</evidence>
<dbReference type="EMBL" id="DYUE01000194">
    <property type="protein sequence ID" value="HJG91740.1"/>
    <property type="molecule type" value="Genomic_DNA"/>
</dbReference>
<dbReference type="PANTHER" id="PTHR30146:SF109">
    <property type="entry name" value="HTH-TYPE TRANSCRIPTIONAL REGULATOR GALS"/>
    <property type="match status" value="1"/>
</dbReference>
<accession>A0A921MW68</accession>
<dbReference type="PANTHER" id="PTHR30146">
    <property type="entry name" value="LACI-RELATED TRANSCRIPTIONAL REPRESSOR"/>
    <property type="match status" value="1"/>
</dbReference>
<dbReference type="InterPro" id="IPR010982">
    <property type="entry name" value="Lambda_DNA-bd_dom_sf"/>
</dbReference>
<dbReference type="SMART" id="SM00354">
    <property type="entry name" value="HTH_LACI"/>
    <property type="match status" value="1"/>
</dbReference>
<evidence type="ECO:0000256" key="3">
    <source>
        <dbReference type="ARBA" id="ARBA00023163"/>
    </source>
</evidence>
<evidence type="ECO:0000259" key="4">
    <source>
        <dbReference type="PROSITE" id="PS50932"/>
    </source>
</evidence>
<proteinExistence type="predicted"/>
<dbReference type="GO" id="GO:0003700">
    <property type="term" value="F:DNA-binding transcription factor activity"/>
    <property type="evidence" value="ECO:0007669"/>
    <property type="project" value="TreeGrafter"/>
</dbReference>
<dbReference type="CDD" id="cd01392">
    <property type="entry name" value="HTH_LacI"/>
    <property type="match status" value="1"/>
</dbReference>
<keyword evidence="3" id="KW-0804">Transcription</keyword>
<dbReference type="Proteomes" id="UP000742460">
    <property type="component" value="Unassembled WGS sequence"/>
</dbReference>
<dbReference type="SUPFAM" id="SSF47413">
    <property type="entry name" value="lambda repressor-like DNA-binding domains"/>
    <property type="match status" value="1"/>
</dbReference>
<evidence type="ECO:0000256" key="2">
    <source>
        <dbReference type="ARBA" id="ARBA00023125"/>
    </source>
</evidence>
<keyword evidence="2" id="KW-0238">DNA-binding</keyword>
<dbReference type="PROSITE" id="PS50932">
    <property type="entry name" value="HTH_LACI_2"/>
    <property type="match status" value="1"/>
</dbReference>
<dbReference type="SUPFAM" id="SSF53822">
    <property type="entry name" value="Periplasmic binding protein-like I"/>
    <property type="match status" value="1"/>
</dbReference>
<organism evidence="5 6">
    <name type="scientific">Brachybacterium massiliense</name>
    <dbReference type="NCBI Taxonomy" id="1755098"/>
    <lineage>
        <taxon>Bacteria</taxon>
        <taxon>Bacillati</taxon>
        <taxon>Actinomycetota</taxon>
        <taxon>Actinomycetes</taxon>
        <taxon>Micrococcales</taxon>
        <taxon>Dermabacteraceae</taxon>
        <taxon>Brachybacterium</taxon>
    </lineage>
</organism>
<dbReference type="GO" id="GO:0000976">
    <property type="term" value="F:transcription cis-regulatory region binding"/>
    <property type="evidence" value="ECO:0007669"/>
    <property type="project" value="TreeGrafter"/>
</dbReference>
<evidence type="ECO:0000313" key="6">
    <source>
        <dbReference type="Proteomes" id="UP000742460"/>
    </source>
</evidence>
<evidence type="ECO:0000256" key="1">
    <source>
        <dbReference type="ARBA" id="ARBA00023015"/>
    </source>
</evidence>
<keyword evidence="1" id="KW-0805">Transcription regulation</keyword>
<gene>
    <name evidence="5" type="ORF">K8V81_08435</name>
</gene>